<dbReference type="GO" id="GO:0016020">
    <property type="term" value="C:membrane"/>
    <property type="evidence" value="ECO:0007669"/>
    <property type="project" value="UniProtKB-SubCell"/>
</dbReference>
<dbReference type="EMBL" id="JAJJHW010002585">
    <property type="protein sequence ID" value="KAH8370228.1"/>
    <property type="molecule type" value="Genomic_DNA"/>
</dbReference>
<dbReference type="InterPro" id="IPR008952">
    <property type="entry name" value="Tetraspanin_EC2_sf"/>
</dbReference>
<feature type="transmembrane region" description="Helical" evidence="5">
    <location>
        <begin position="72"/>
        <end position="96"/>
    </location>
</feature>
<keyword evidence="7" id="KW-1185">Reference proteome</keyword>
<protein>
    <recommendedName>
        <fullName evidence="8">Tetraspanin</fullName>
    </recommendedName>
</protein>
<dbReference type="Pfam" id="PF00335">
    <property type="entry name" value="Tetraspanin"/>
    <property type="match status" value="1"/>
</dbReference>
<name>A0AAD4JYC1_9MUSC</name>
<comment type="caution">
    <text evidence="6">The sequence shown here is derived from an EMBL/GenBank/DDBJ whole genome shotgun (WGS) entry which is preliminary data.</text>
</comment>
<feature type="transmembrane region" description="Helical" evidence="5">
    <location>
        <begin position="12"/>
        <end position="34"/>
    </location>
</feature>
<evidence type="ECO:0008006" key="8">
    <source>
        <dbReference type="Google" id="ProtNLM"/>
    </source>
</evidence>
<sequence length="220" mass="24758">MASTSSLKVFAYALQILCALLALVEISFGAYVLLSYNSNEIGFSAAVSYVSMGLAALIILLWGTLSAWREHVCCTVAFVSFLYLIIFTQIVVLFFLTKFRDTTASNLANSLEDTWDQELDSPGAMSLYENWFQCCGRGSPQDYVVNERLPPATCFLNHDKSNPDNLIHTGCRVEFENYWSHLLHIFNIIGWVLVAIELLLSVVSCCLCNSIRNDSRRTFY</sequence>
<keyword evidence="3 5" id="KW-1133">Transmembrane helix</keyword>
<keyword evidence="2 5" id="KW-0812">Transmembrane</keyword>
<evidence type="ECO:0000256" key="5">
    <source>
        <dbReference type="SAM" id="Phobius"/>
    </source>
</evidence>
<accession>A0AAD4JYC1</accession>
<evidence type="ECO:0000256" key="1">
    <source>
        <dbReference type="ARBA" id="ARBA00004141"/>
    </source>
</evidence>
<dbReference type="PRINTS" id="PR00259">
    <property type="entry name" value="TMFOUR"/>
</dbReference>
<dbReference type="SUPFAM" id="SSF48652">
    <property type="entry name" value="Tetraspanin"/>
    <property type="match status" value="1"/>
</dbReference>
<dbReference type="CDD" id="cd03127">
    <property type="entry name" value="tetraspanin_LEL"/>
    <property type="match status" value="1"/>
</dbReference>
<dbReference type="Proteomes" id="UP001200034">
    <property type="component" value="Unassembled WGS sequence"/>
</dbReference>
<evidence type="ECO:0000256" key="3">
    <source>
        <dbReference type="ARBA" id="ARBA00022989"/>
    </source>
</evidence>
<proteinExistence type="predicted"/>
<organism evidence="6 7">
    <name type="scientific">Drosophila rubida</name>
    <dbReference type="NCBI Taxonomy" id="30044"/>
    <lineage>
        <taxon>Eukaryota</taxon>
        <taxon>Metazoa</taxon>
        <taxon>Ecdysozoa</taxon>
        <taxon>Arthropoda</taxon>
        <taxon>Hexapoda</taxon>
        <taxon>Insecta</taxon>
        <taxon>Pterygota</taxon>
        <taxon>Neoptera</taxon>
        <taxon>Endopterygota</taxon>
        <taxon>Diptera</taxon>
        <taxon>Brachycera</taxon>
        <taxon>Muscomorpha</taxon>
        <taxon>Ephydroidea</taxon>
        <taxon>Drosophilidae</taxon>
        <taxon>Drosophila</taxon>
    </lineage>
</organism>
<feature type="transmembrane region" description="Helical" evidence="5">
    <location>
        <begin position="46"/>
        <end position="65"/>
    </location>
</feature>
<gene>
    <name evidence="6" type="ORF">KR093_002706</name>
</gene>
<comment type="subcellular location">
    <subcellularLocation>
        <location evidence="1">Membrane</location>
        <topology evidence="1">Multi-pass membrane protein</topology>
    </subcellularLocation>
</comment>
<keyword evidence="4 5" id="KW-0472">Membrane</keyword>
<dbReference type="AlphaFoldDB" id="A0AAD4JYC1"/>
<evidence type="ECO:0000256" key="2">
    <source>
        <dbReference type="ARBA" id="ARBA00022692"/>
    </source>
</evidence>
<feature type="transmembrane region" description="Helical" evidence="5">
    <location>
        <begin position="188"/>
        <end position="211"/>
    </location>
</feature>
<evidence type="ECO:0000313" key="7">
    <source>
        <dbReference type="Proteomes" id="UP001200034"/>
    </source>
</evidence>
<evidence type="ECO:0000256" key="4">
    <source>
        <dbReference type="ARBA" id="ARBA00023136"/>
    </source>
</evidence>
<reference evidence="6" key="1">
    <citation type="journal article" date="2021" name="Mol. Ecol. Resour.">
        <title>Phylogenomic analyses of the genus Drosophila reveals genomic signals of climate adaptation.</title>
        <authorList>
            <person name="Li F."/>
            <person name="Rane R.V."/>
            <person name="Luria V."/>
            <person name="Xiong Z."/>
            <person name="Chen J."/>
            <person name="Li Z."/>
            <person name="Catullo R.A."/>
            <person name="Griffin P.C."/>
            <person name="Schiffer M."/>
            <person name="Pearce S."/>
            <person name="Lee S.F."/>
            <person name="McElroy K."/>
            <person name="Stocker A."/>
            <person name="Shirriffs J."/>
            <person name="Cockerell F."/>
            <person name="Coppin C."/>
            <person name="Sgro C.M."/>
            <person name="Karger A."/>
            <person name="Cain J.W."/>
            <person name="Weber J.A."/>
            <person name="Santpere G."/>
            <person name="Kirschner M.W."/>
            <person name="Hoffmann A.A."/>
            <person name="Oakeshott J.G."/>
            <person name="Zhang G."/>
        </authorList>
    </citation>
    <scope>NUCLEOTIDE SEQUENCE</scope>
    <source>
        <strain evidence="6">BGI-SZ-2011g</strain>
    </source>
</reference>
<dbReference type="InterPro" id="IPR018499">
    <property type="entry name" value="Tetraspanin/Peripherin"/>
</dbReference>
<evidence type="ECO:0000313" key="6">
    <source>
        <dbReference type="EMBL" id="KAH8370228.1"/>
    </source>
</evidence>